<dbReference type="Proteomes" id="UP000198992">
    <property type="component" value="Unassembled WGS sequence"/>
</dbReference>
<keyword evidence="1" id="KW-0732">Signal</keyword>
<evidence type="ECO:0000313" key="2">
    <source>
        <dbReference type="EMBL" id="SED91706.1"/>
    </source>
</evidence>
<sequence length="88" mass="9576">MLKSIVAGVLLTMSAGAAIAADYSIIPQPQRVAPRRAVADVCHVERCGPRGCRVVNLCRCPDRYTCSGLYDAYRPYGGTAFLSVYTEY</sequence>
<name>A0A1H5EKU7_9BRAD</name>
<dbReference type="EMBL" id="FNTH01000001">
    <property type="protein sequence ID" value="SED91706.1"/>
    <property type="molecule type" value="Genomic_DNA"/>
</dbReference>
<reference evidence="2 3" key="1">
    <citation type="submission" date="2016-10" db="EMBL/GenBank/DDBJ databases">
        <authorList>
            <person name="de Groot N.N."/>
        </authorList>
    </citation>
    <scope>NUCLEOTIDE SEQUENCE [LARGE SCALE GENOMIC DNA]</scope>
    <source>
        <strain evidence="2 3">MT12</strain>
    </source>
</reference>
<feature type="signal peptide" evidence="1">
    <location>
        <begin position="1"/>
        <end position="20"/>
    </location>
</feature>
<organism evidence="2 3">
    <name type="scientific">Bradyrhizobium erythrophlei</name>
    <dbReference type="NCBI Taxonomy" id="1437360"/>
    <lineage>
        <taxon>Bacteria</taxon>
        <taxon>Pseudomonadati</taxon>
        <taxon>Pseudomonadota</taxon>
        <taxon>Alphaproteobacteria</taxon>
        <taxon>Hyphomicrobiales</taxon>
        <taxon>Nitrobacteraceae</taxon>
        <taxon>Bradyrhizobium</taxon>
    </lineage>
</organism>
<evidence type="ECO:0000256" key="1">
    <source>
        <dbReference type="SAM" id="SignalP"/>
    </source>
</evidence>
<dbReference type="RefSeq" id="WP_092123405.1">
    <property type="nucleotide sequence ID" value="NZ_FNTH01000001.1"/>
</dbReference>
<dbReference type="OrthoDB" id="8238313at2"/>
<evidence type="ECO:0000313" key="3">
    <source>
        <dbReference type="Proteomes" id="UP000198992"/>
    </source>
</evidence>
<dbReference type="AlphaFoldDB" id="A0A1H5EKU7"/>
<proteinExistence type="predicted"/>
<protein>
    <submittedName>
        <fullName evidence="2">Uncharacterized protein</fullName>
    </submittedName>
</protein>
<feature type="chain" id="PRO_5011668291" evidence="1">
    <location>
        <begin position="21"/>
        <end position="88"/>
    </location>
</feature>
<accession>A0A1H5EKU7</accession>
<gene>
    <name evidence="2" type="ORF">SAMN05444164_6278</name>
</gene>